<sequence length="367" mass="41389">MKKRVKRTFSIHHWCGLIAGIFILVISLSGVILVFDDDIDDAMFADHAKLETPAKALHIDKSIGWVRAENPGWDIRVPALPASPDEALLYELRQGQLRRWLFVHPETGEKLSTVGQAHNRFSYVVLNIHYNLLSGTPGKIVVLLIGVALLLLTITGFILYRRSVLKVLTFRQKISFSSRRSIFSGLHRVVGVWALAFNLLMCVTGLSLAITVVNAALKGGPKEIAVPEITTSVDATMAEARATYPEFEITYLRFPVNEEGKIQLLGRLYSDPSYYGKFYSKIQADYTSGELGAPYFVRDQPLLDRFLTSLHPVHFGDFAGLFVKLLYAFFGLMPGILSISGFVIWYYRQQPQQEQKQVRRKVARVVR</sequence>
<gene>
    <name evidence="2" type="ORF">SAMN05421739_11052</name>
</gene>
<proteinExistence type="predicted"/>
<dbReference type="RefSeq" id="WP_175491129.1">
    <property type="nucleotide sequence ID" value="NZ_FOOT01000010.1"/>
</dbReference>
<keyword evidence="1" id="KW-0472">Membrane</keyword>
<evidence type="ECO:0000313" key="2">
    <source>
        <dbReference type="EMBL" id="SFH29954.1"/>
    </source>
</evidence>
<name>A0A1I2YWG8_9BACT</name>
<dbReference type="STRING" id="1436961.SAMN05421739_11052"/>
<keyword evidence="1" id="KW-0812">Transmembrane</keyword>
<keyword evidence="3" id="KW-1185">Reference proteome</keyword>
<dbReference type="InterPro" id="IPR005625">
    <property type="entry name" value="PepSY-ass_TM"/>
</dbReference>
<feature type="transmembrane region" description="Helical" evidence="1">
    <location>
        <begin position="325"/>
        <end position="347"/>
    </location>
</feature>
<feature type="transmembrane region" description="Helical" evidence="1">
    <location>
        <begin position="140"/>
        <end position="160"/>
    </location>
</feature>
<feature type="transmembrane region" description="Helical" evidence="1">
    <location>
        <begin position="189"/>
        <end position="213"/>
    </location>
</feature>
<evidence type="ECO:0000313" key="3">
    <source>
        <dbReference type="Proteomes" id="UP000198724"/>
    </source>
</evidence>
<dbReference type="EMBL" id="FOOT01000010">
    <property type="protein sequence ID" value="SFH29954.1"/>
    <property type="molecule type" value="Genomic_DNA"/>
</dbReference>
<accession>A0A1I2YWG8</accession>
<dbReference type="PANTHER" id="PTHR34219">
    <property type="entry name" value="IRON-REGULATED INNER MEMBRANE PROTEIN-RELATED"/>
    <property type="match status" value="1"/>
</dbReference>
<dbReference type="AlphaFoldDB" id="A0A1I2YWG8"/>
<organism evidence="2 3">
    <name type="scientific">Pontibacter chinhatensis</name>
    <dbReference type="NCBI Taxonomy" id="1436961"/>
    <lineage>
        <taxon>Bacteria</taxon>
        <taxon>Pseudomonadati</taxon>
        <taxon>Bacteroidota</taxon>
        <taxon>Cytophagia</taxon>
        <taxon>Cytophagales</taxon>
        <taxon>Hymenobacteraceae</taxon>
        <taxon>Pontibacter</taxon>
    </lineage>
</organism>
<dbReference type="Pfam" id="PF03929">
    <property type="entry name" value="PepSY_TM"/>
    <property type="match status" value="1"/>
</dbReference>
<protein>
    <submittedName>
        <fullName evidence="2">Uncharacterized iron-regulated membrane protein</fullName>
    </submittedName>
</protein>
<evidence type="ECO:0000256" key="1">
    <source>
        <dbReference type="SAM" id="Phobius"/>
    </source>
</evidence>
<feature type="transmembrane region" description="Helical" evidence="1">
    <location>
        <begin position="12"/>
        <end position="35"/>
    </location>
</feature>
<dbReference type="PANTHER" id="PTHR34219:SF8">
    <property type="entry name" value="PEPSY DOMAIN-CONTAINING PROTEIN"/>
    <property type="match status" value="1"/>
</dbReference>
<reference evidence="3" key="1">
    <citation type="submission" date="2016-10" db="EMBL/GenBank/DDBJ databases">
        <authorList>
            <person name="Varghese N."/>
            <person name="Submissions S."/>
        </authorList>
    </citation>
    <scope>NUCLEOTIDE SEQUENCE [LARGE SCALE GENOMIC DNA]</scope>
    <source>
        <strain evidence="3">LP51</strain>
    </source>
</reference>
<keyword evidence="1" id="KW-1133">Transmembrane helix</keyword>
<dbReference type="Proteomes" id="UP000198724">
    <property type="component" value="Unassembled WGS sequence"/>
</dbReference>